<gene>
    <name evidence="3" type="ORF">FISHEDRAFT_33823</name>
</gene>
<evidence type="ECO:0000313" key="3">
    <source>
        <dbReference type="EMBL" id="KIY53096.1"/>
    </source>
</evidence>
<name>A0A0D7AP51_9AGAR</name>
<protein>
    <recommendedName>
        <fullName evidence="2">F-box domain-containing protein</fullName>
    </recommendedName>
</protein>
<sequence>MSPTKRFPSPLSVLPGDLLMDIASFLDRADLFHLGLSCNHVLIQIASTLYTSVRVTSGAQCHSTLAMLTRRPDLACHVRELYVSPSSGNLPPQHRDAEQAAVAVRDLASTKHLDALVRFTWDHPDLPYEDGMWFALRMGCPQLKYVATSIGSFIPYGHSHLFDFSNLHGLAIYLTPGFYTVNTDAFMLDEALISPYFWRMLLERCSSTLRDLTIEGVSELPVDVHALCAGRFPHLRRLVLGDVACDWFPFTTLPPKRPFMAFLEAHPYLETLSLARTTVVAANLASLAAPVNSLTTFCGSIDQLRALSPIAPNLQHVALREVLLTRQVTPLSFAGALQTIPTLRTLAVTFALHADAAYQAGHLVRALTLACPTLQALDLACTQRAALPLASLANMLRAFRRLLSGAGAFHGNGVSVTSAASGLVTGAACIARNNPQLHKFEISFLDNGAAGDVPDDDFPFIRYPLNSRISGLFEISKDEHGLPSYLHVTEHTRRWICNQRYATRRYRLDLRPSAGSPGPLDLLLERSAAGEEIRMIAFCVILVVLALYGWILQVAL</sequence>
<evidence type="ECO:0000313" key="4">
    <source>
        <dbReference type="Proteomes" id="UP000054144"/>
    </source>
</evidence>
<feature type="domain" description="F-box" evidence="2">
    <location>
        <begin position="8"/>
        <end position="53"/>
    </location>
</feature>
<evidence type="ECO:0000256" key="1">
    <source>
        <dbReference type="SAM" id="Phobius"/>
    </source>
</evidence>
<dbReference type="Proteomes" id="UP000054144">
    <property type="component" value="Unassembled WGS sequence"/>
</dbReference>
<dbReference type="Gene3D" id="3.80.10.10">
    <property type="entry name" value="Ribonuclease Inhibitor"/>
    <property type="match status" value="1"/>
</dbReference>
<keyword evidence="1" id="KW-0812">Transmembrane</keyword>
<keyword evidence="4" id="KW-1185">Reference proteome</keyword>
<evidence type="ECO:0000259" key="2">
    <source>
        <dbReference type="PROSITE" id="PS50181"/>
    </source>
</evidence>
<dbReference type="SUPFAM" id="SSF52047">
    <property type="entry name" value="RNI-like"/>
    <property type="match status" value="1"/>
</dbReference>
<dbReference type="InterPro" id="IPR001810">
    <property type="entry name" value="F-box_dom"/>
</dbReference>
<dbReference type="OrthoDB" id="2870744at2759"/>
<dbReference type="PROSITE" id="PS50181">
    <property type="entry name" value="FBOX"/>
    <property type="match status" value="1"/>
</dbReference>
<dbReference type="InterPro" id="IPR032675">
    <property type="entry name" value="LRR_dom_sf"/>
</dbReference>
<keyword evidence="1" id="KW-1133">Transmembrane helix</keyword>
<keyword evidence="1" id="KW-0472">Membrane</keyword>
<proteinExistence type="predicted"/>
<feature type="transmembrane region" description="Helical" evidence="1">
    <location>
        <begin position="535"/>
        <end position="555"/>
    </location>
</feature>
<dbReference type="AlphaFoldDB" id="A0A0D7AP51"/>
<accession>A0A0D7AP51</accession>
<dbReference type="EMBL" id="KN881628">
    <property type="protein sequence ID" value="KIY53096.1"/>
    <property type="molecule type" value="Genomic_DNA"/>
</dbReference>
<reference evidence="3 4" key="1">
    <citation type="journal article" date="2015" name="Fungal Genet. Biol.">
        <title>Evolution of novel wood decay mechanisms in Agaricales revealed by the genome sequences of Fistulina hepatica and Cylindrobasidium torrendii.</title>
        <authorList>
            <person name="Floudas D."/>
            <person name="Held B.W."/>
            <person name="Riley R."/>
            <person name="Nagy L.G."/>
            <person name="Koehler G."/>
            <person name="Ransdell A.S."/>
            <person name="Younus H."/>
            <person name="Chow J."/>
            <person name="Chiniquy J."/>
            <person name="Lipzen A."/>
            <person name="Tritt A."/>
            <person name="Sun H."/>
            <person name="Haridas S."/>
            <person name="LaButti K."/>
            <person name="Ohm R.A."/>
            <person name="Kues U."/>
            <person name="Blanchette R.A."/>
            <person name="Grigoriev I.V."/>
            <person name="Minto R.E."/>
            <person name="Hibbett D.S."/>
        </authorList>
    </citation>
    <scope>NUCLEOTIDE SEQUENCE [LARGE SCALE GENOMIC DNA]</scope>
    <source>
        <strain evidence="3 4">ATCC 64428</strain>
    </source>
</reference>
<organism evidence="3 4">
    <name type="scientific">Fistulina hepatica ATCC 64428</name>
    <dbReference type="NCBI Taxonomy" id="1128425"/>
    <lineage>
        <taxon>Eukaryota</taxon>
        <taxon>Fungi</taxon>
        <taxon>Dikarya</taxon>
        <taxon>Basidiomycota</taxon>
        <taxon>Agaricomycotina</taxon>
        <taxon>Agaricomycetes</taxon>
        <taxon>Agaricomycetidae</taxon>
        <taxon>Agaricales</taxon>
        <taxon>Fistulinaceae</taxon>
        <taxon>Fistulina</taxon>
    </lineage>
</organism>